<protein>
    <submittedName>
        <fullName evidence="1">Uncharacterized protein</fullName>
    </submittedName>
</protein>
<dbReference type="InParanoid" id="Q0U0Y4"/>
<dbReference type="KEGG" id="pno:SNOG_14502"/>
<reference evidence="2" key="1">
    <citation type="journal article" date="2007" name="Plant Cell">
        <title>Dothideomycete-plant interactions illuminated by genome sequencing and EST analysis of the wheat pathogen Stagonospora nodorum.</title>
        <authorList>
            <person name="Hane J.K."/>
            <person name="Lowe R.G."/>
            <person name="Solomon P.S."/>
            <person name="Tan K.C."/>
            <person name="Schoch C.L."/>
            <person name="Spatafora J.W."/>
            <person name="Crous P.W."/>
            <person name="Kodira C."/>
            <person name="Birren B.W."/>
            <person name="Galagan J.E."/>
            <person name="Torriani S.F."/>
            <person name="McDonald B.A."/>
            <person name="Oliver R.P."/>
        </authorList>
    </citation>
    <scope>NUCLEOTIDE SEQUENCE [LARGE SCALE GENOMIC DNA]</scope>
    <source>
        <strain evidence="2">SN15 / ATCC MYA-4574 / FGSC 10173</strain>
    </source>
</reference>
<gene>
    <name evidence="1" type="ORF">SNOG_14502</name>
</gene>
<dbReference type="GeneID" id="5981611"/>
<dbReference type="EMBL" id="CH445356">
    <property type="protein sequence ID" value="EAT78042.1"/>
    <property type="molecule type" value="Genomic_DNA"/>
</dbReference>
<accession>Q0U0Y4</accession>
<evidence type="ECO:0000313" key="2">
    <source>
        <dbReference type="Proteomes" id="UP000001055"/>
    </source>
</evidence>
<evidence type="ECO:0000313" key="1">
    <source>
        <dbReference type="EMBL" id="EAT78042.1"/>
    </source>
</evidence>
<dbReference type="Proteomes" id="UP000001055">
    <property type="component" value="Unassembled WGS sequence"/>
</dbReference>
<dbReference type="VEuPathDB" id="FungiDB:JI435_145020"/>
<dbReference type="RefSeq" id="XP_001804686.1">
    <property type="nucleotide sequence ID" value="XM_001804634.1"/>
</dbReference>
<name>Q0U0Y4_PHANO</name>
<organism evidence="1 2">
    <name type="scientific">Phaeosphaeria nodorum (strain SN15 / ATCC MYA-4574 / FGSC 10173)</name>
    <name type="common">Glume blotch fungus</name>
    <name type="synonym">Parastagonospora nodorum</name>
    <dbReference type="NCBI Taxonomy" id="321614"/>
    <lineage>
        <taxon>Eukaryota</taxon>
        <taxon>Fungi</taxon>
        <taxon>Dikarya</taxon>
        <taxon>Ascomycota</taxon>
        <taxon>Pezizomycotina</taxon>
        <taxon>Dothideomycetes</taxon>
        <taxon>Pleosporomycetidae</taxon>
        <taxon>Pleosporales</taxon>
        <taxon>Pleosporineae</taxon>
        <taxon>Phaeosphaeriaceae</taxon>
        <taxon>Parastagonospora</taxon>
    </lineage>
</organism>
<sequence length="76" mass="8365">MAGASIHATSHSICGRNSVVKHGTFPALWLKPFAAYDVRLWRFGSCVVGSKEEGVCALTRLNGEVHYLDTPQHLRI</sequence>
<proteinExistence type="predicted"/>
<dbReference type="AlphaFoldDB" id="Q0U0Y4"/>